<dbReference type="Proteomes" id="UP001189624">
    <property type="component" value="Chromosome 2"/>
</dbReference>
<evidence type="ECO:0000313" key="2">
    <source>
        <dbReference type="Proteomes" id="UP001189624"/>
    </source>
</evidence>
<evidence type="ECO:0000313" key="1">
    <source>
        <dbReference type="EMBL" id="CAJ1933431.1"/>
    </source>
</evidence>
<dbReference type="AlphaFoldDB" id="A0AA86VFB8"/>
<dbReference type="EMBL" id="OY731399">
    <property type="protein sequence ID" value="CAJ1933431.1"/>
    <property type="molecule type" value="Genomic_DNA"/>
</dbReference>
<proteinExistence type="predicted"/>
<name>A0AA86VFB8_9FABA</name>
<accession>A0AA86VFB8</accession>
<protein>
    <submittedName>
        <fullName evidence="1">Uncharacterized protein</fullName>
    </submittedName>
</protein>
<keyword evidence="2" id="KW-1185">Reference proteome</keyword>
<reference evidence="1" key="1">
    <citation type="submission" date="2023-10" db="EMBL/GenBank/DDBJ databases">
        <authorList>
            <person name="Domelevo Entfellner J.-B."/>
        </authorList>
    </citation>
    <scope>NUCLEOTIDE SEQUENCE</scope>
</reference>
<gene>
    <name evidence="1" type="ORF">AYBTSS11_LOCUS6345</name>
</gene>
<organism evidence="1 2">
    <name type="scientific">Sphenostylis stenocarpa</name>
    <dbReference type="NCBI Taxonomy" id="92480"/>
    <lineage>
        <taxon>Eukaryota</taxon>
        <taxon>Viridiplantae</taxon>
        <taxon>Streptophyta</taxon>
        <taxon>Embryophyta</taxon>
        <taxon>Tracheophyta</taxon>
        <taxon>Spermatophyta</taxon>
        <taxon>Magnoliopsida</taxon>
        <taxon>eudicotyledons</taxon>
        <taxon>Gunneridae</taxon>
        <taxon>Pentapetalae</taxon>
        <taxon>rosids</taxon>
        <taxon>fabids</taxon>
        <taxon>Fabales</taxon>
        <taxon>Fabaceae</taxon>
        <taxon>Papilionoideae</taxon>
        <taxon>50 kb inversion clade</taxon>
        <taxon>NPAAA clade</taxon>
        <taxon>indigoferoid/millettioid clade</taxon>
        <taxon>Phaseoleae</taxon>
        <taxon>Sphenostylis</taxon>
    </lineage>
</organism>
<dbReference type="Gramene" id="rna-AYBTSS11_LOCUS6345">
    <property type="protein sequence ID" value="CAJ1933431.1"/>
    <property type="gene ID" value="gene-AYBTSS11_LOCUS6345"/>
</dbReference>
<sequence length="88" mass="9192">MGARRYVGGSWWFRRSSDEGRCGGAIHGEGEKNNGVVARGGARAAARDSDAEVCCKLYDAIHDGVVAVELSREATVARGGAMTVVHGS</sequence>